<dbReference type="EMBL" id="CP054212">
    <property type="protein sequence ID" value="QKJ88214.1"/>
    <property type="molecule type" value="Genomic_DNA"/>
</dbReference>
<sequence length="110" mass="12126">MKPLPDLNDDAVIDLAREGGFAFIPKLAAERRIALAGLPLSQKQRVCAILRQAMSLGEPPSANNPAGHGDQFYFRLRISYITAQQTGDIVLLIPESQAPEELKKLWQEGE</sequence>
<protein>
    <submittedName>
        <fullName evidence="1">Uncharacterized protein</fullName>
    </submittedName>
</protein>
<name>A0A6M8UF55_9GAMM</name>
<dbReference type="AlphaFoldDB" id="A0A6M8UF55"/>
<dbReference type="KEGG" id="pmak:PMPD1_3291"/>
<dbReference type="Proteomes" id="UP000505325">
    <property type="component" value="Chromosome"/>
</dbReference>
<keyword evidence="2" id="KW-1185">Reference proteome</keyword>
<proteinExistence type="predicted"/>
<dbReference type="Pfam" id="PF20242">
    <property type="entry name" value="Emfourin"/>
    <property type="match status" value="1"/>
</dbReference>
<accession>A0A6M8UF55</accession>
<dbReference type="InterPro" id="IPR049457">
    <property type="entry name" value="Emfourin"/>
</dbReference>
<evidence type="ECO:0000313" key="2">
    <source>
        <dbReference type="Proteomes" id="UP000505325"/>
    </source>
</evidence>
<organism evidence="1 2">
    <name type="scientific">Paramixta manurensis</name>
    <dbReference type="NCBI Taxonomy" id="2740817"/>
    <lineage>
        <taxon>Bacteria</taxon>
        <taxon>Pseudomonadati</taxon>
        <taxon>Pseudomonadota</taxon>
        <taxon>Gammaproteobacteria</taxon>
        <taxon>Enterobacterales</taxon>
        <taxon>Erwiniaceae</taxon>
        <taxon>Paramixta</taxon>
    </lineage>
</organism>
<dbReference type="RefSeq" id="WP_173635100.1">
    <property type="nucleotide sequence ID" value="NZ_CP054212.1"/>
</dbReference>
<evidence type="ECO:0000313" key="1">
    <source>
        <dbReference type="EMBL" id="QKJ88214.1"/>
    </source>
</evidence>
<reference evidence="1 2" key="1">
    <citation type="submission" date="2020-06" db="EMBL/GenBank/DDBJ databases">
        <title>Genome sequence of Paramixta manurensis strain PD-1.</title>
        <authorList>
            <person name="Lee C.W."/>
            <person name="Kim J."/>
        </authorList>
    </citation>
    <scope>NUCLEOTIDE SEQUENCE [LARGE SCALE GENOMIC DNA]</scope>
    <source>
        <strain evidence="1 2">PD-1</strain>
    </source>
</reference>
<gene>
    <name evidence="1" type="ORF">PMPD1_3291</name>
</gene>